<evidence type="ECO:0000313" key="2">
    <source>
        <dbReference type="EMBL" id="CAA9496862.1"/>
    </source>
</evidence>
<accession>A0A6J4SLF2</accession>
<protein>
    <submittedName>
        <fullName evidence="2">Uncharacterized protein</fullName>
    </submittedName>
</protein>
<organism evidence="2">
    <name type="scientific">uncultured Solirubrobacterales bacterium</name>
    <dbReference type="NCBI Taxonomy" id="768556"/>
    <lineage>
        <taxon>Bacteria</taxon>
        <taxon>Bacillati</taxon>
        <taxon>Actinomycetota</taxon>
        <taxon>Thermoleophilia</taxon>
        <taxon>Solirubrobacterales</taxon>
        <taxon>environmental samples</taxon>
    </lineage>
</organism>
<feature type="compositionally biased region" description="Basic residues" evidence="1">
    <location>
        <begin position="73"/>
        <end position="85"/>
    </location>
</feature>
<reference evidence="2" key="1">
    <citation type="submission" date="2020-02" db="EMBL/GenBank/DDBJ databases">
        <authorList>
            <person name="Meier V. D."/>
        </authorList>
    </citation>
    <scope>NUCLEOTIDE SEQUENCE</scope>
    <source>
        <strain evidence="2">AVDCRST_MAG45</strain>
    </source>
</reference>
<name>A0A6J4SLF2_9ACTN</name>
<dbReference type="AlphaFoldDB" id="A0A6J4SLF2"/>
<feature type="non-terminal residue" evidence="2">
    <location>
        <position position="184"/>
    </location>
</feature>
<proteinExistence type="predicted"/>
<gene>
    <name evidence="2" type="ORF">AVDCRST_MAG45-1058</name>
</gene>
<evidence type="ECO:0000256" key="1">
    <source>
        <dbReference type="SAM" id="MobiDB-lite"/>
    </source>
</evidence>
<feature type="non-terminal residue" evidence="2">
    <location>
        <position position="1"/>
    </location>
</feature>
<dbReference type="EMBL" id="CADCVU010000091">
    <property type="protein sequence ID" value="CAA9496862.1"/>
    <property type="molecule type" value="Genomic_DNA"/>
</dbReference>
<feature type="compositionally biased region" description="Basic and acidic residues" evidence="1">
    <location>
        <begin position="94"/>
        <end position="107"/>
    </location>
</feature>
<feature type="compositionally biased region" description="Basic and acidic residues" evidence="1">
    <location>
        <begin position="1"/>
        <end position="28"/>
    </location>
</feature>
<feature type="compositionally biased region" description="Basic and acidic residues" evidence="1">
    <location>
        <begin position="144"/>
        <end position="165"/>
    </location>
</feature>
<sequence length="184" mass="19604">GQDRRGTTGEVPHRGPRDGGAVRRAPRERGRHRGRRGDRKDLPRAPVADQGAQGAHPEAPAGPRQEPLEGRWPRRKGRRSGRRRSGPGVAGHPCDARRRGVRLREPGGRVVSDAPHPRGACRRHGDRLGGRADPRAGGGGGGAGRRDLRSRPRDHAGRAGRESSDAGHSARKALRSSAGGADEL</sequence>
<feature type="region of interest" description="Disordered" evidence="1">
    <location>
        <begin position="1"/>
        <end position="184"/>
    </location>
</feature>